<comment type="caution">
    <text evidence="1">The sequence shown here is derived from an EMBL/GenBank/DDBJ whole genome shotgun (WGS) entry which is preliminary data.</text>
</comment>
<dbReference type="EMBL" id="CM042015">
    <property type="protein sequence ID" value="KAI3710027.1"/>
    <property type="molecule type" value="Genomic_DNA"/>
</dbReference>
<accession>A0ACB9AIQ1</accession>
<reference evidence="1 2" key="2">
    <citation type="journal article" date="2022" name="Mol. Ecol. Resour.">
        <title>The genomes of chicory, endive, great burdock and yacon provide insights into Asteraceae paleo-polyploidization history and plant inulin production.</title>
        <authorList>
            <person name="Fan W."/>
            <person name="Wang S."/>
            <person name="Wang H."/>
            <person name="Wang A."/>
            <person name="Jiang F."/>
            <person name="Liu H."/>
            <person name="Zhao H."/>
            <person name="Xu D."/>
            <person name="Zhang Y."/>
        </authorList>
    </citation>
    <scope>NUCLEOTIDE SEQUENCE [LARGE SCALE GENOMIC DNA]</scope>
    <source>
        <strain evidence="2">cv. Punajuju</strain>
        <tissue evidence="1">Leaves</tissue>
    </source>
</reference>
<evidence type="ECO:0000313" key="1">
    <source>
        <dbReference type="EMBL" id="KAI3710027.1"/>
    </source>
</evidence>
<evidence type="ECO:0000313" key="2">
    <source>
        <dbReference type="Proteomes" id="UP001055811"/>
    </source>
</evidence>
<organism evidence="1 2">
    <name type="scientific">Cichorium intybus</name>
    <name type="common">Chicory</name>
    <dbReference type="NCBI Taxonomy" id="13427"/>
    <lineage>
        <taxon>Eukaryota</taxon>
        <taxon>Viridiplantae</taxon>
        <taxon>Streptophyta</taxon>
        <taxon>Embryophyta</taxon>
        <taxon>Tracheophyta</taxon>
        <taxon>Spermatophyta</taxon>
        <taxon>Magnoliopsida</taxon>
        <taxon>eudicotyledons</taxon>
        <taxon>Gunneridae</taxon>
        <taxon>Pentapetalae</taxon>
        <taxon>asterids</taxon>
        <taxon>campanulids</taxon>
        <taxon>Asterales</taxon>
        <taxon>Asteraceae</taxon>
        <taxon>Cichorioideae</taxon>
        <taxon>Cichorieae</taxon>
        <taxon>Cichoriinae</taxon>
        <taxon>Cichorium</taxon>
    </lineage>
</organism>
<dbReference type="Proteomes" id="UP001055811">
    <property type="component" value="Linkage Group LG07"/>
</dbReference>
<gene>
    <name evidence="1" type="ORF">L2E82_39800</name>
</gene>
<proteinExistence type="predicted"/>
<protein>
    <submittedName>
        <fullName evidence="1">Uncharacterized protein</fullName>
    </submittedName>
</protein>
<sequence length="143" mass="16079">MSMIDQHSKTDGRREEALFRNLKLHLAFVRIIKKNKKHKIRDVQLFLVSMALNADRTVLTPLSPFTIPYSESSDGGVMVFLLGRRVDSDVSGMVELRPLGNISNSLPFRHICFSLGSCFSALGVGSKRMGYVTRSRASPFYLK</sequence>
<keyword evidence="2" id="KW-1185">Reference proteome</keyword>
<name>A0ACB9AIQ1_CICIN</name>
<reference evidence="2" key="1">
    <citation type="journal article" date="2022" name="Mol. Ecol. Resour.">
        <title>The genomes of chicory, endive, great burdock and yacon provide insights into Asteraceae palaeo-polyploidization history and plant inulin production.</title>
        <authorList>
            <person name="Fan W."/>
            <person name="Wang S."/>
            <person name="Wang H."/>
            <person name="Wang A."/>
            <person name="Jiang F."/>
            <person name="Liu H."/>
            <person name="Zhao H."/>
            <person name="Xu D."/>
            <person name="Zhang Y."/>
        </authorList>
    </citation>
    <scope>NUCLEOTIDE SEQUENCE [LARGE SCALE GENOMIC DNA]</scope>
    <source>
        <strain evidence="2">cv. Punajuju</strain>
    </source>
</reference>